<evidence type="ECO:0000259" key="5">
    <source>
        <dbReference type="Pfam" id="PF23247"/>
    </source>
</evidence>
<evidence type="ECO:0000256" key="3">
    <source>
        <dbReference type="SAM" id="MobiDB-lite"/>
    </source>
</evidence>
<dbReference type="PANTHER" id="PTHR33463:SF214">
    <property type="entry name" value="NB-ARC DOMAIN-CONTAINING DISEASE RESISTANCE PROTEIN"/>
    <property type="match status" value="1"/>
</dbReference>
<dbReference type="InterPro" id="IPR027417">
    <property type="entry name" value="P-loop_NTPase"/>
</dbReference>
<dbReference type="InterPro" id="IPR032675">
    <property type="entry name" value="LRR_dom_sf"/>
</dbReference>
<dbReference type="Gene3D" id="3.40.50.300">
    <property type="entry name" value="P-loop containing nucleotide triphosphate hydrolases"/>
    <property type="match status" value="1"/>
</dbReference>
<dbReference type="SUPFAM" id="SSF52540">
    <property type="entry name" value="P-loop containing nucleoside triphosphate hydrolases"/>
    <property type="match status" value="1"/>
</dbReference>
<organism evidence="6 7">
    <name type="scientific">Gossypium barbadense</name>
    <name type="common">Sea Island cotton</name>
    <name type="synonym">Hibiscus barbadensis</name>
    <dbReference type="NCBI Taxonomy" id="3634"/>
    <lineage>
        <taxon>Eukaryota</taxon>
        <taxon>Viridiplantae</taxon>
        <taxon>Streptophyta</taxon>
        <taxon>Embryophyta</taxon>
        <taxon>Tracheophyta</taxon>
        <taxon>Spermatophyta</taxon>
        <taxon>Magnoliopsida</taxon>
        <taxon>eudicotyledons</taxon>
        <taxon>Gunneridae</taxon>
        <taxon>Pentapetalae</taxon>
        <taxon>rosids</taxon>
        <taxon>malvids</taxon>
        <taxon>Malvales</taxon>
        <taxon>Malvaceae</taxon>
        <taxon>Malvoideae</taxon>
        <taxon>Gossypium</taxon>
    </lineage>
</organism>
<dbReference type="Pfam" id="PF00931">
    <property type="entry name" value="NB-ARC"/>
    <property type="match status" value="2"/>
</dbReference>
<evidence type="ECO:0000313" key="7">
    <source>
        <dbReference type="Proteomes" id="UP000239757"/>
    </source>
</evidence>
<reference evidence="6 7" key="1">
    <citation type="submission" date="2015-01" db="EMBL/GenBank/DDBJ databases">
        <title>Genome of allotetraploid Gossypium barbadense reveals genomic plasticity and fiber elongation in cotton evolution.</title>
        <authorList>
            <person name="Chen X."/>
            <person name="Liu X."/>
            <person name="Zhao B."/>
            <person name="Zheng H."/>
            <person name="Hu Y."/>
            <person name="Lu G."/>
            <person name="Yang C."/>
            <person name="Chen J."/>
            <person name="Shan C."/>
            <person name="Zhang L."/>
            <person name="Zhou Y."/>
            <person name="Wang L."/>
            <person name="Guo W."/>
            <person name="Bai Y."/>
            <person name="Ruan J."/>
            <person name="Shangguan X."/>
            <person name="Mao Y."/>
            <person name="Jiang J."/>
            <person name="Zhu Y."/>
            <person name="Lei J."/>
            <person name="Kang H."/>
            <person name="Chen S."/>
            <person name="He X."/>
            <person name="Wang R."/>
            <person name="Wang Y."/>
            <person name="Chen J."/>
            <person name="Wang L."/>
            <person name="Yu S."/>
            <person name="Wang B."/>
            <person name="Wei J."/>
            <person name="Song S."/>
            <person name="Lu X."/>
            <person name="Gao Z."/>
            <person name="Gu W."/>
            <person name="Deng X."/>
            <person name="Ma D."/>
            <person name="Wang S."/>
            <person name="Liang W."/>
            <person name="Fang L."/>
            <person name="Cai C."/>
            <person name="Zhu X."/>
            <person name="Zhou B."/>
            <person name="Zhang Y."/>
            <person name="Chen Z."/>
            <person name="Xu S."/>
            <person name="Zhu R."/>
            <person name="Wang S."/>
            <person name="Zhang T."/>
            <person name="Zhao G."/>
        </authorList>
    </citation>
    <scope>NUCLEOTIDE SEQUENCE [LARGE SCALE GENOMIC DNA]</scope>
    <source>
        <strain evidence="7">cv. Xinhai21</strain>
        <tissue evidence="6">Leaf</tissue>
    </source>
</reference>
<evidence type="ECO:0008006" key="8">
    <source>
        <dbReference type="Google" id="ProtNLM"/>
    </source>
</evidence>
<dbReference type="Gene3D" id="3.80.10.10">
    <property type="entry name" value="Ribonuclease Inhibitor"/>
    <property type="match status" value="3"/>
</dbReference>
<feature type="region of interest" description="Disordered" evidence="3">
    <location>
        <begin position="35"/>
        <end position="63"/>
    </location>
</feature>
<protein>
    <recommendedName>
        <fullName evidence="8">NB-ARC domain-containing protein</fullName>
    </recommendedName>
</protein>
<sequence length="1294" mass="144802">MVGRSDDRNDGQFGANCFGQNWSSYGQNWRPSVWPNSGFDGSSPRGPHAGNPFVSHGPRQYDNIGPNSFGNGREFDSGQYAVGFQFNNETLGRLCGNMDSRPRRPSGSTRSHLTDRQFVPEPSANCIDVGRSWQTVREAPWLTKLRARVFSVASSLYDSSQFVGLPPRIPELHASDYSGATDAQASPGNPTYVPVVRSFTTTNTGLSSAPPPEGTLGSPASDSGTAVPETTPSETGVQDEATATSVMKWTLIAKRTSVQQDVDVAERNGEKSKADVLDWSHRVEKVVTEQEKKVKDLEVKAKTKCFFGLCPKPNIKSRYQLSRKAEEAAATFDELIKDCQFERLGYRDVPEPIVHTDFEAFKSREEVFNDIMESLKDATTGMIGVYGMAGVGKTSLVNEVERQLHDVKLFDSVVRAIISRIPDIKEVQDQMAYSLGLKLEENSPVKLDLAEVGIPFGSQHKGCKILLTSRYQNVLSNGMDATKTFAIGDLDDGEAWEFFKKMAGDSFESDEQLRDALQQLQRPYLNKSSCDISAEVHLAIELSINLLSCEDLKQIFLLCSLLRRDTRIEDLLRYACGLGLIKGVNTMKAARDRLLKIMSTLKESCLLLDSKSTNEEYFDVHDITYIVAKSIVSKDNQVLALTEEDNDEDVVTDWPNGESMKECNKIILQNPSINKLPDQLNCPQLFLFLLFSEDLSLTLPDNFFKEAENLKVLDLTGVQFSFLPSSIGLLTSLSTLCLDYCKMGDNLTIIGALKNLNVLSLLQSDIKIVPKEIGQLLKLKLLDGATSIQWGQPNASLAELNTLSHLSTLEVQIPDAEAAPQDFFRKLQKLERYKIFIGKEWERFGYYQYSRTLKLRLNTSIDDLDHGIKILVGRTQALELDELKGVKIALKELTDEERLSHLQNLHIQNGFDIESITNDRNELPGLQSLTLQGLPQLVGFCAQDKIDATSLPQLELPLFGEKIWFPFLEKLQLSSLNVTRVAFPKLQHLTVEGCDKLLTIFPSNMLTTFRRLHQQQVFEIMHEEEETTLLATAQLREFLKNVFPASVAKDLPHLGYPSIFDYGVEEIVSKLEEGSESETAVNFEFDQLYTLILSRLPELKYIYPGKHTAKWPMLNELEVAGCEKLNILGTQLNTNNGQLDSPIHPPLFLVEKLFCTEGDTGNEEMYAGTLSTIRNLKLVALNNLKDNLWKQDVQVDHILPKLETLQVHFCCNLICLGSSSASFQNLTTLDVQFCETMEYLDTCLAIQGMAQLKKLMVRDCISMTEIVATEGDEATCDIIFSRLKSLELVNLSRL</sequence>
<dbReference type="Proteomes" id="UP000239757">
    <property type="component" value="Unassembled WGS sequence"/>
</dbReference>
<evidence type="ECO:0000259" key="4">
    <source>
        <dbReference type="Pfam" id="PF00931"/>
    </source>
</evidence>
<feature type="domain" description="NB-ARC" evidence="4">
    <location>
        <begin position="448"/>
        <end position="504"/>
    </location>
</feature>
<dbReference type="PANTHER" id="PTHR33463">
    <property type="entry name" value="NB-ARC DOMAIN-CONTAINING PROTEIN-RELATED"/>
    <property type="match status" value="1"/>
</dbReference>
<accession>A0A2P5WFG1</accession>
<name>A0A2P5WFG1_GOSBA</name>
<dbReference type="PRINTS" id="PR00364">
    <property type="entry name" value="DISEASERSIST"/>
</dbReference>
<feature type="domain" description="Disease resistance protein At4g27190-like leucine-rich repeats" evidence="5">
    <location>
        <begin position="1219"/>
        <end position="1294"/>
    </location>
</feature>
<feature type="compositionally biased region" description="Polar residues" evidence="3">
    <location>
        <begin position="218"/>
        <end position="238"/>
    </location>
</feature>
<comment type="similarity">
    <text evidence="1">Belongs to the disease resistance NB-LRR family.</text>
</comment>
<proteinExistence type="inferred from homology"/>
<dbReference type="InterPro" id="IPR050905">
    <property type="entry name" value="Plant_NBS-LRR"/>
</dbReference>
<gene>
    <name evidence="6" type="ORF">GOBAR_AA30849</name>
</gene>
<evidence type="ECO:0000313" key="6">
    <source>
        <dbReference type="EMBL" id="PPR89832.1"/>
    </source>
</evidence>
<dbReference type="InterPro" id="IPR057135">
    <property type="entry name" value="At4g27190-like_LRR"/>
</dbReference>
<feature type="region of interest" description="Disordered" evidence="3">
    <location>
        <begin position="203"/>
        <end position="238"/>
    </location>
</feature>
<dbReference type="EMBL" id="KZ667812">
    <property type="protein sequence ID" value="PPR89832.1"/>
    <property type="molecule type" value="Genomic_DNA"/>
</dbReference>
<dbReference type="OrthoDB" id="786439at2759"/>
<keyword evidence="2" id="KW-0611">Plant defense</keyword>
<feature type="domain" description="NB-ARC" evidence="4">
    <location>
        <begin position="365"/>
        <end position="441"/>
    </location>
</feature>
<dbReference type="SUPFAM" id="SSF52058">
    <property type="entry name" value="L domain-like"/>
    <property type="match status" value="1"/>
</dbReference>
<evidence type="ECO:0000256" key="1">
    <source>
        <dbReference type="ARBA" id="ARBA00008894"/>
    </source>
</evidence>
<dbReference type="InterPro" id="IPR002182">
    <property type="entry name" value="NB-ARC"/>
</dbReference>
<dbReference type="GO" id="GO:0043531">
    <property type="term" value="F:ADP binding"/>
    <property type="evidence" value="ECO:0007669"/>
    <property type="project" value="InterPro"/>
</dbReference>
<dbReference type="Pfam" id="PF23247">
    <property type="entry name" value="LRR_RPS2"/>
    <property type="match status" value="1"/>
</dbReference>
<evidence type="ECO:0000256" key="2">
    <source>
        <dbReference type="ARBA" id="ARBA00022821"/>
    </source>
</evidence>